<organism evidence="1">
    <name type="scientific">Phage sp. ctrsQ3</name>
    <dbReference type="NCBI Taxonomy" id="2826752"/>
    <lineage>
        <taxon>Viruses</taxon>
    </lineage>
</organism>
<reference evidence="1" key="1">
    <citation type="journal article" date="2021" name="Proc. Natl. Acad. Sci. U.S.A.">
        <title>A Catalog of Tens of Thousands of Viruses from Human Metagenomes Reveals Hidden Associations with Chronic Diseases.</title>
        <authorList>
            <person name="Tisza M.J."/>
            <person name="Buck C.B."/>
        </authorList>
    </citation>
    <scope>NUCLEOTIDE SEQUENCE</scope>
    <source>
        <strain evidence="1">CtrsQ3</strain>
    </source>
</reference>
<name>A0A8S5MG84_9VIRU</name>
<evidence type="ECO:0000313" key="1">
    <source>
        <dbReference type="EMBL" id="DAD81216.1"/>
    </source>
</evidence>
<dbReference type="EMBL" id="BK014897">
    <property type="protein sequence ID" value="DAD81216.1"/>
    <property type="molecule type" value="Genomic_DNA"/>
</dbReference>
<accession>A0A8S5MG84</accession>
<proteinExistence type="predicted"/>
<protein>
    <submittedName>
        <fullName evidence="1">Uncharacterized protein</fullName>
    </submittedName>
</protein>
<sequence>MESRVLTAMRLRKSPQICPLTRDFIEFGDLT</sequence>